<gene>
    <name evidence="2" type="ORF">V6N12_067245</name>
</gene>
<dbReference type="Pfam" id="PF13456">
    <property type="entry name" value="RVT_3"/>
    <property type="match status" value="1"/>
</dbReference>
<evidence type="ECO:0000313" key="3">
    <source>
        <dbReference type="Proteomes" id="UP001472677"/>
    </source>
</evidence>
<dbReference type="InterPro" id="IPR002156">
    <property type="entry name" value="RNaseH_domain"/>
</dbReference>
<keyword evidence="3" id="KW-1185">Reference proteome</keyword>
<protein>
    <recommendedName>
        <fullName evidence="1">RNase H type-1 domain-containing protein</fullName>
    </recommendedName>
</protein>
<feature type="domain" description="RNase H type-1" evidence="1">
    <location>
        <begin position="2"/>
        <end position="60"/>
    </location>
</feature>
<evidence type="ECO:0000259" key="1">
    <source>
        <dbReference type="Pfam" id="PF13456"/>
    </source>
</evidence>
<organism evidence="2 3">
    <name type="scientific">Hibiscus sabdariffa</name>
    <name type="common">roselle</name>
    <dbReference type="NCBI Taxonomy" id="183260"/>
    <lineage>
        <taxon>Eukaryota</taxon>
        <taxon>Viridiplantae</taxon>
        <taxon>Streptophyta</taxon>
        <taxon>Embryophyta</taxon>
        <taxon>Tracheophyta</taxon>
        <taxon>Spermatophyta</taxon>
        <taxon>Magnoliopsida</taxon>
        <taxon>eudicotyledons</taxon>
        <taxon>Gunneridae</taxon>
        <taxon>Pentapetalae</taxon>
        <taxon>rosids</taxon>
        <taxon>malvids</taxon>
        <taxon>Malvales</taxon>
        <taxon>Malvaceae</taxon>
        <taxon>Malvoideae</taxon>
        <taxon>Hibiscus</taxon>
    </lineage>
</organism>
<dbReference type="EMBL" id="JBBPBM010000128">
    <property type="protein sequence ID" value="KAK8505276.1"/>
    <property type="molecule type" value="Genomic_DNA"/>
</dbReference>
<evidence type="ECO:0000313" key="2">
    <source>
        <dbReference type="EMBL" id="KAK8505276.1"/>
    </source>
</evidence>
<comment type="caution">
    <text evidence="2">The sequence shown here is derived from an EMBL/GenBank/DDBJ whole genome shotgun (WGS) entry which is preliminary data.</text>
</comment>
<sequence length="81" mass="9149">MGIGQLHVKTDCKQASSLVLSNFKSSSIPIVRAIRSLRNRAWYTDLFWILPECNMIADALLKIITPQLYLLLLYNSAPTVI</sequence>
<proteinExistence type="predicted"/>
<reference evidence="2 3" key="1">
    <citation type="journal article" date="2024" name="G3 (Bethesda)">
        <title>Genome assembly of Hibiscus sabdariffa L. provides insights into metabolisms of medicinal natural products.</title>
        <authorList>
            <person name="Kim T."/>
        </authorList>
    </citation>
    <scope>NUCLEOTIDE SEQUENCE [LARGE SCALE GENOMIC DNA]</scope>
    <source>
        <strain evidence="2">TK-2024</strain>
        <tissue evidence="2">Old leaves</tissue>
    </source>
</reference>
<accession>A0ABR2BDT8</accession>
<name>A0ABR2BDT8_9ROSI</name>
<dbReference type="Proteomes" id="UP001472677">
    <property type="component" value="Unassembled WGS sequence"/>
</dbReference>